<dbReference type="Proteomes" id="UP000663814">
    <property type="component" value="Unassembled WGS sequence"/>
</dbReference>
<protein>
    <recommendedName>
        <fullName evidence="3">CDP-Glycerol:Poly(Glycerophosphate) glycerophosphotransferase</fullName>
    </recommendedName>
</protein>
<dbReference type="InterPro" id="IPR043148">
    <property type="entry name" value="TagF_C"/>
</dbReference>
<dbReference type="EMBL" id="JAERPS020000001">
    <property type="protein sequence ID" value="MBZ9610318.1"/>
    <property type="molecule type" value="Genomic_DNA"/>
</dbReference>
<proteinExistence type="predicted"/>
<evidence type="ECO:0008006" key="3">
    <source>
        <dbReference type="Google" id="ProtNLM"/>
    </source>
</evidence>
<evidence type="ECO:0000313" key="2">
    <source>
        <dbReference type="Proteomes" id="UP000663814"/>
    </source>
</evidence>
<reference evidence="1 2" key="2">
    <citation type="submission" date="2021-08" db="EMBL/GenBank/DDBJ databases">
        <title>Rheinheimera aquimaris sp. nov., isolated from seawater of the East Sea in Korea.</title>
        <authorList>
            <person name="Kim K.H."/>
            <person name="Wenting R."/>
            <person name="Kim K.R."/>
            <person name="Jeon C.O."/>
        </authorList>
    </citation>
    <scope>NUCLEOTIDE SEQUENCE [LARGE SCALE GENOMIC DNA]</scope>
    <source>
        <strain evidence="1 2">MA-13</strain>
    </source>
</reference>
<keyword evidence="2" id="KW-1185">Reference proteome</keyword>
<gene>
    <name evidence="1" type="ORF">I4W93_001790</name>
</gene>
<comment type="caution">
    <text evidence="1">The sequence shown here is derived from an EMBL/GenBank/DDBJ whole genome shotgun (WGS) entry which is preliminary data.</text>
</comment>
<reference evidence="1 2" key="1">
    <citation type="submission" date="2020-12" db="EMBL/GenBank/DDBJ databases">
        <authorList>
            <person name="Ruan W."/>
            <person name="Khan S.A."/>
            <person name="Jeon C.O."/>
        </authorList>
    </citation>
    <scope>NUCLEOTIDE SEQUENCE [LARGE SCALE GENOMIC DNA]</scope>
    <source>
        <strain evidence="1 2">MA-13</strain>
    </source>
</reference>
<sequence length="383" mass="43892">MHGFEVKFLAASPDIEIELATQFSLKEDIVCFSLECSDSINQFDILFCPETCLLPDNLTVVSVAICHSIPDEPNGNFRYTGLFRNRPNIARQFDYIIVPSKPKDDEIYARDFESFTSKIYPSDIIKYRSPSVCIIKGGYPKVDYWSKHFFAENRLNNTIVYAPTNSRQRYSNMLSLGKDFLLKLSKELPHFRIVVRPYPGDLECVNLFQSLDVGNILFDYTASGFHYLKDAAFMVTDRSSLAFSFSLSAKRPVVFLKENDDKKVNIPNDIGIDIYNIATSINDIGHYITGDGSNKFDYDGFGNRFLYKYLESSTYIASILPVMASRNIDPEFISVPREPTHLMTINDINCHITKLNEMWPRKTKHQDFELNKIITALSKKITE</sequence>
<dbReference type="RefSeq" id="WP_205310144.1">
    <property type="nucleotide sequence ID" value="NZ_JAERPS020000001.1"/>
</dbReference>
<dbReference type="Gene3D" id="3.40.50.12580">
    <property type="match status" value="1"/>
</dbReference>
<accession>A0ABS7X6H8</accession>
<name>A0ABS7X6H8_9GAMM</name>
<organism evidence="1 2">
    <name type="scientific">Rheinheimera maricola</name>
    <dbReference type="NCBI Taxonomy" id="2793282"/>
    <lineage>
        <taxon>Bacteria</taxon>
        <taxon>Pseudomonadati</taxon>
        <taxon>Pseudomonadota</taxon>
        <taxon>Gammaproteobacteria</taxon>
        <taxon>Chromatiales</taxon>
        <taxon>Chromatiaceae</taxon>
        <taxon>Rheinheimera</taxon>
    </lineage>
</organism>
<evidence type="ECO:0000313" key="1">
    <source>
        <dbReference type="EMBL" id="MBZ9610318.1"/>
    </source>
</evidence>